<gene>
    <name evidence="1" type="ORF">HLH21_01410</name>
</gene>
<sequence length="160" mass="17675">MKRETAFLLGFLAITVGTSAVLWSFAVPNFRPLNFPRMTAGTISVGPMRTQRALSADEIRTVNDWLDHHHGGWGPLGQTPPSSGDATMVLTTDRPAGSAGKAEPYTITLWTGISAADWNDTVFLEDRPGSVIRIQKFPDHDFAILRRMVDQQSYERSAFP</sequence>
<reference evidence="1 2" key="1">
    <citation type="submission" date="2020-04" db="EMBL/GenBank/DDBJ databases">
        <title>Description of novel Gluconacetobacter.</title>
        <authorList>
            <person name="Sombolestani A."/>
        </authorList>
    </citation>
    <scope>NUCLEOTIDE SEQUENCE [LARGE SCALE GENOMIC DNA]</scope>
    <source>
        <strain evidence="1 2">LMG 21312</strain>
    </source>
</reference>
<comment type="caution">
    <text evidence="1">The sequence shown here is derived from an EMBL/GenBank/DDBJ whole genome shotgun (WGS) entry which is preliminary data.</text>
</comment>
<dbReference type="EMBL" id="JABEQH010000001">
    <property type="protein sequence ID" value="MBB2174580.1"/>
    <property type="molecule type" value="Genomic_DNA"/>
</dbReference>
<evidence type="ECO:0000313" key="1">
    <source>
        <dbReference type="EMBL" id="MBB2174580.1"/>
    </source>
</evidence>
<accession>A0A7W4J4H5</accession>
<evidence type="ECO:0000313" key="2">
    <source>
        <dbReference type="Proteomes" id="UP000561066"/>
    </source>
</evidence>
<name>A0A7W4J4H5_9PROT</name>
<dbReference type="AlphaFoldDB" id="A0A7W4J4H5"/>
<protein>
    <submittedName>
        <fullName evidence="1">Uncharacterized protein</fullName>
    </submittedName>
</protein>
<dbReference type="RefSeq" id="WP_182940427.1">
    <property type="nucleotide sequence ID" value="NZ_JABEQH010000001.1"/>
</dbReference>
<organism evidence="1 2">
    <name type="scientific">Gluconacetobacter johannae</name>
    <dbReference type="NCBI Taxonomy" id="112140"/>
    <lineage>
        <taxon>Bacteria</taxon>
        <taxon>Pseudomonadati</taxon>
        <taxon>Pseudomonadota</taxon>
        <taxon>Alphaproteobacteria</taxon>
        <taxon>Acetobacterales</taxon>
        <taxon>Acetobacteraceae</taxon>
        <taxon>Gluconacetobacter</taxon>
    </lineage>
</organism>
<keyword evidence="2" id="KW-1185">Reference proteome</keyword>
<proteinExistence type="predicted"/>
<dbReference type="Proteomes" id="UP000561066">
    <property type="component" value="Unassembled WGS sequence"/>
</dbReference>